<comment type="caution">
    <text evidence="2">The sequence shown here is derived from an EMBL/GenBank/DDBJ whole genome shotgun (WGS) entry which is preliminary data.</text>
</comment>
<evidence type="ECO:0000313" key="2">
    <source>
        <dbReference type="EMBL" id="ESR25443.1"/>
    </source>
</evidence>
<gene>
    <name evidence="2" type="ORF">N177_1738</name>
</gene>
<protein>
    <submittedName>
        <fullName evidence="2">Uncharacterized protein</fullName>
    </submittedName>
</protein>
<dbReference type="Proteomes" id="UP000017819">
    <property type="component" value="Unassembled WGS sequence"/>
</dbReference>
<organism evidence="2 3">
    <name type="scientific">Lutibaculum baratangense AMV1</name>
    <dbReference type="NCBI Taxonomy" id="631454"/>
    <lineage>
        <taxon>Bacteria</taxon>
        <taxon>Pseudomonadati</taxon>
        <taxon>Pseudomonadota</taxon>
        <taxon>Alphaproteobacteria</taxon>
        <taxon>Hyphomicrobiales</taxon>
        <taxon>Tepidamorphaceae</taxon>
        <taxon>Lutibaculum</taxon>
    </lineage>
</organism>
<sequence length="52" mass="5600">MAKEAIRTVQARPATYDAGDSVHEDIINPYGSGPLPIGPRPEANESLPGRRQ</sequence>
<dbReference type="AlphaFoldDB" id="V4THD5"/>
<reference evidence="2 3" key="1">
    <citation type="journal article" date="2014" name="Genome Announc.">
        <title>Draft Genome Sequence of Lutibaculum baratangense Strain AMV1T, Isolated from a Mud Volcano in Andamans, India.</title>
        <authorList>
            <person name="Singh A."/>
            <person name="Sreenivas A."/>
            <person name="Sathyanarayana Reddy G."/>
            <person name="Pinnaka A.K."/>
            <person name="Shivaji S."/>
        </authorList>
    </citation>
    <scope>NUCLEOTIDE SEQUENCE [LARGE SCALE GENOMIC DNA]</scope>
    <source>
        <strain evidence="2 3">AMV1</strain>
    </source>
</reference>
<evidence type="ECO:0000313" key="3">
    <source>
        <dbReference type="Proteomes" id="UP000017819"/>
    </source>
</evidence>
<dbReference type="STRING" id="631454.N177_1738"/>
<feature type="region of interest" description="Disordered" evidence="1">
    <location>
        <begin position="1"/>
        <end position="52"/>
    </location>
</feature>
<name>V4THD5_9HYPH</name>
<dbReference type="EMBL" id="AWXZ01000020">
    <property type="protein sequence ID" value="ESR25443.1"/>
    <property type="molecule type" value="Genomic_DNA"/>
</dbReference>
<keyword evidence="3" id="KW-1185">Reference proteome</keyword>
<proteinExistence type="predicted"/>
<accession>V4THD5</accession>
<evidence type="ECO:0000256" key="1">
    <source>
        <dbReference type="SAM" id="MobiDB-lite"/>
    </source>
</evidence>